<keyword evidence="2" id="KW-1185">Reference proteome</keyword>
<protein>
    <recommendedName>
        <fullName evidence="3">DUF2125 domain-containing protein</fullName>
    </recommendedName>
</protein>
<sequence>MRRLLIAILVVALGWFAYWFIVARAAQSGYEAWFDARRAEGWQAEYSELHLRGFPNRIDTTIDDIRLADPETGLAWTAPFFQIFALSYRPNHLIAVWPNQQTLSSPFQSIDITSDQMRASAVFAPDTRLAIRRANFAAENLQLTSDAAWRTAAASLQVALRRTDDDLEAQSTRYLIALQGIGVAPPAALRTPALPETLSALDLDVTAGFDRPWDRRALEERRPQPTLLAIRTAKAEWGPMQIQIAGEVVADDVGYMQGELILRAKEWQAMVAMARDSGQIDPFVIDGVEQALRLFSSLSGPGEDIDLTLTFKNGRTYAGLLPIGPAPLMVLR</sequence>
<evidence type="ECO:0000313" key="1">
    <source>
        <dbReference type="EMBL" id="SHG59270.1"/>
    </source>
</evidence>
<evidence type="ECO:0000313" key="2">
    <source>
        <dbReference type="Proteomes" id="UP000184211"/>
    </source>
</evidence>
<organism evidence="1 2">
    <name type="scientific">Cognatishimia maritima</name>
    <dbReference type="NCBI Taxonomy" id="870908"/>
    <lineage>
        <taxon>Bacteria</taxon>
        <taxon>Pseudomonadati</taxon>
        <taxon>Pseudomonadota</taxon>
        <taxon>Alphaproteobacteria</taxon>
        <taxon>Rhodobacterales</taxon>
        <taxon>Paracoccaceae</taxon>
        <taxon>Cognatishimia</taxon>
    </lineage>
</organism>
<dbReference type="EMBL" id="FQWM01000001">
    <property type="protein sequence ID" value="SHG59270.1"/>
    <property type="molecule type" value="Genomic_DNA"/>
</dbReference>
<dbReference type="Proteomes" id="UP000184211">
    <property type="component" value="Unassembled WGS sequence"/>
</dbReference>
<name>A0A1M5L2W7_9RHOB</name>
<evidence type="ECO:0008006" key="3">
    <source>
        <dbReference type="Google" id="ProtNLM"/>
    </source>
</evidence>
<reference evidence="2" key="1">
    <citation type="submission" date="2016-11" db="EMBL/GenBank/DDBJ databases">
        <authorList>
            <person name="Varghese N."/>
            <person name="Submissions S."/>
        </authorList>
    </citation>
    <scope>NUCLEOTIDE SEQUENCE [LARGE SCALE GENOMIC DNA]</scope>
    <source>
        <strain evidence="2">DSM 28223</strain>
    </source>
</reference>
<dbReference type="STRING" id="870908.SAMN04488044_1142"/>
<dbReference type="Pfam" id="PF09898">
    <property type="entry name" value="DUF2125"/>
    <property type="match status" value="1"/>
</dbReference>
<gene>
    <name evidence="1" type="ORF">SAMN04488044_1142</name>
</gene>
<dbReference type="OrthoDB" id="7625707at2"/>
<dbReference type="AlphaFoldDB" id="A0A1M5L2W7"/>
<dbReference type="RefSeq" id="WP_072791454.1">
    <property type="nucleotide sequence ID" value="NZ_FQWM01000001.1"/>
</dbReference>
<dbReference type="InterPro" id="IPR018666">
    <property type="entry name" value="DUF2125"/>
</dbReference>
<accession>A0A1M5L2W7</accession>
<proteinExistence type="predicted"/>